<comment type="caution">
    <text evidence="8">The sequence shown here is derived from an EMBL/GenBank/DDBJ whole genome shotgun (WGS) entry which is preliminary data.</text>
</comment>
<keyword evidence="4 7" id="KW-1133">Transmembrane helix</keyword>
<organism evidence="8 9">
    <name type="scientific">Georgenia faecalis</name>
    <dbReference type="NCBI Taxonomy" id="2483799"/>
    <lineage>
        <taxon>Bacteria</taxon>
        <taxon>Bacillati</taxon>
        <taxon>Actinomycetota</taxon>
        <taxon>Actinomycetes</taxon>
        <taxon>Micrococcales</taxon>
        <taxon>Bogoriellaceae</taxon>
        <taxon>Georgenia</taxon>
    </lineage>
</organism>
<keyword evidence="7" id="KW-0813">Transport</keyword>
<evidence type="ECO:0000256" key="6">
    <source>
        <dbReference type="ARBA" id="ARBA00023136"/>
    </source>
</evidence>
<evidence type="ECO:0000313" key="8">
    <source>
        <dbReference type="EMBL" id="MFC4555117.1"/>
    </source>
</evidence>
<gene>
    <name evidence="7 8" type="primary">tatC</name>
    <name evidence="8" type="ORF">ACFO3F_07635</name>
</gene>
<evidence type="ECO:0000256" key="2">
    <source>
        <dbReference type="ARBA" id="ARBA00022692"/>
    </source>
</evidence>
<keyword evidence="9" id="KW-1185">Reference proteome</keyword>
<dbReference type="PANTHER" id="PTHR30371:SF0">
    <property type="entry name" value="SEC-INDEPENDENT PROTEIN TRANSLOCASE PROTEIN TATC, CHLOROPLASTIC-RELATED"/>
    <property type="match status" value="1"/>
</dbReference>
<name>A0ABV9D9Q2_9MICO</name>
<dbReference type="NCBIfam" id="TIGR00945">
    <property type="entry name" value="tatC"/>
    <property type="match status" value="1"/>
</dbReference>
<dbReference type="Pfam" id="PF00902">
    <property type="entry name" value="TatC"/>
    <property type="match status" value="1"/>
</dbReference>
<feature type="transmembrane region" description="Helical" evidence="7">
    <location>
        <begin position="183"/>
        <end position="203"/>
    </location>
</feature>
<dbReference type="InterPro" id="IPR002033">
    <property type="entry name" value="TatC"/>
</dbReference>
<comment type="similarity">
    <text evidence="7">Belongs to the TatC family.</text>
</comment>
<evidence type="ECO:0000256" key="5">
    <source>
        <dbReference type="ARBA" id="ARBA00023010"/>
    </source>
</evidence>
<keyword evidence="7" id="KW-1003">Cell membrane</keyword>
<sequence length="249" mass="27480">MPLLAHLRELRKRFLLALLGIAVAAVVGWIFYEPVFDAMQQPVLELNEHGQEAALTFATPAAAFDMKIRVSLWLGVFGACPWWLYQIWAFLNPGLTSAERRYAVAFVGVGIPLFLAGAGLAWLILPNAVRLLTEFTPEGALNYMPATEYMRFFMRVILAFGIAFLVPLVMVLLNFLGVVRAKTLLAGWRWAVLAIFTFAAFASPTPDPWTMILLALPICGLYFLAVGIAAQHDRRADARAARAARAAEA</sequence>
<accession>A0ABV9D9Q2</accession>
<dbReference type="RefSeq" id="WP_122825525.1">
    <property type="nucleotide sequence ID" value="NZ_CP033325.1"/>
</dbReference>
<dbReference type="PANTHER" id="PTHR30371">
    <property type="entry name" value="SEC-INDEPENDENT PROTEIN TRANSLOCASE PROTEIN TATC"/>
    <property type="match status" value="1"/>
</dbReference>
<comment type="subcellular location">
    <subcellularLocation>
        <location evidence="7">Cell membrane</location>
        <topology evidence="7">Multi-pass membrane protein</topology>
    </subcellularLocation>
    <subcellularLocation>
        <location evidence="1">Membrane</location>
        <topology evidence="1">Multi-pass membrane protein</topology>
    </subcellularLocation>
</comment>
<protein>
    <recommendedName>
        <fullName evidence="7">Sec-independent protein translocase protein TatC</fullName>
    </recommendedName>
</protein>
<keyword evidence="5 7" id="KW-0811">Translocation</keyword>
<comment type="function">
    <text evidence="7">Part of the twin-arginine translocation (Tat) system that transports large folded proteins containing a characteristic twin-arginine motif in their signal peptide across membranes. Together with TatB, TatC is part of a receptor directly interacting with Tat signal peptides.</text>
</comment>
<dbReference type="EMBL" id="JBHSGF010000004">
    <property type="protein sequence ID" value="MFC4555117.1"/>
    <property type="molecule type" value="Genomic_DNA"/>
</dbReference>
<dbReference type="HAMAP" id="MF_00902">
    <property type="entry name" value="TatC"/>
    <property type="match status" value="1"/>
</dbReference>
<feature type="transmembrane region" description="Helical" evidence="7">
    <location>
        <begin position="103"/>
        <end position="125"/>
    </location>
</feature>
<evidence type="ECO:0000256" key="4">
    <source>
        <dbReference type="ARBA" id="ARBA00022989"/>
    </source>
</evidence>
<keyword evidence="6 7" id="KW-0472">Membrane</keyword>
<reference evidence="9" key="1">
    <citation type="journal article" date="2019" name="Int. J. Syst. Evol. Microbiol.">
        <title>The Global Catalogue of Microorganisms (GCM) 10K type strain sequencing project: providing services to taxonomists for standard genome sequencing and annotation.</title>
        <authorList>
            <consortium name="The Broad Institute Genomics Platform"/>
            <consortium name="The Broad Institute Genome Sequencing Center for Infectious Disease"/>
            <person name="Wu L."/>
            <person name="Ma J."/>
        </authorList>
    </citation>
    <scope>NUCLEOTIDE SEQUENCE [LARGE SCALE GENOMIC DNA]</scope>
    <source>
        <strain evidence="9">JCM 3369</strain>
    </source>
</reference>
<dbReference type="PRINTS" id="PR01840">
    <property type="entry name" value="TATCFAMILY"/>
</dbReference>
<dbReference type="Proteomes" id="UP001595955">
    <property type="component" value="Unassembled WGS sequence"/>
</dbReference>
<evidence type="ECO:0000313" key="9">
    <source>
        <dbReference type="Proteomes" id="UP001595955"/>
    </source>
</evidence>
<evidence type="ECO:0000256" key="3">
    <source>
        <dbReference type="ARBA" id="ARBA00022927"/>
    </source>
</evidence>
<evidence type="ECO:0000256" key="1">
    <source>
        <dbReference type="ARBA" id="ARBA00004141"/>
    </source>
</evidence>
<feature type="transmembrane region" description="Helical" evidence="7">
    <location>
        <begin position="152"/>
        <end position="176"/>
    </location>
</feature>
<keyword evidence="2 7" id="KW-0812">Transmembrane</keyword>
<proteinExistence type="inferred from homology"/>
<evidence type="ECO:0000256" key="7">
    <source>
        <dbReference type="HAMAP-Rule" id="MF_00902"/>
    </source>
</evidence>
<feature type="transmembrane region" description="Helical" evidence="7">
    <location>
        <begin position="209"/>
        <end position="230"/>
    </location>
</feature>
<keyword evidence="3 7" id="KW-0653">Protein transport</keyword>
<feature type="transmembrane region" description="Helical" evidence="7">
    <location>
        <begin position="70"/>
        <end position="91"/>
    </location>
</feature>
<feature type="transmembrane region" description="Helical" evidence="7">
    <location>
        <begin position="14"/>
        <end position="32"/>
    </location>
</feature>
<comment type="subunit">
    <text evidence="7">The Tat system comprises two distinct complexes: a TatABC complex, containing multiple copies of TatA, TatB and TatC subunits, and a separate TatA complex, containing only TatA subunits. Substrates initially bind to the TatABC complex, which probably triggers association of the separate TatA complex to form the active translocon.</text>
</comment>